<dbReference type="Proteomes" id="UP000233060">
    <property type="component" value="Unassembled WGS sequence"/>
</dbReference>
<sequence>MRTERDIEVEIYREREMQRPGQGVSGEVKRVSRRKKALSIVTSLSSNDLHKMRRCLSMPPIPLSGARA</sequence>
<organism evidence="1 2">
    <name type="scientific">Cercocebus atys</name>
    <name type="common">Sooty mangabey</name>
    <name type="synonym">Cercocebus torquatus atys</name>
    <dbReference type="NCBI Taxonomy" id="9531"/>
    <lineage>
        <taxon>Eukaryota</taxon>
        <taxon>Metazoa</taxon>
        <taxon>Chordata</taxon>
        <taxon>Craniata</taxon>
        <taxon>Vertebrata</taxon>
        <taxon>Euteleostomi</taxon>
        <taxon>Mammalia</taxon>
        <taxon>Eutheria</taxon>
        <taxon>Euarchontoglires</taxon>
        <taxon>Primates</taxon>
        <taxon>Haplorrhini</taxon>
        <taxon>Catarrhini</taxon>
        <taxon>Cercopithecidae</taxon>
        <taxon>Cercopithecinae</taxon>
        <taxon>Cercocebus</taxon>
    </lineage>
</organism>
<dbReference type="Ensembl" id="ENSCATT00000025870.1">
    <property type="protein sequence ID" value="ENSCATP00000007500.1"/>
    <property type="gene ID" value="ENSCATG00000022400.1"/>
</dbReference>
<evidence type="ECO:0000313" key="2">
    <source>
        <dbReference type="Proteomes" id="UP000233060"/>
    </source>
</evidence>
<protein>
    <submittedName>
        <fullName evidence="1">Uncharacterized protein</fullName>
    </submittedName>
</protein>
<proteinExistence type="predicted"/>
<dbReference type="GeneTree" id="ENSGT00910000147458"/>
<dbReference type="AlphaFoldDB" id="A0A2K5L3H6"/>
<name>A0A2K5L3H6_CERAT</name>
<reference evidence="1" key="2">
    <citation type="submission" date="2025-09" db="UniProtKB">
        <authorList>
            <consortium name="Ensembl"/>
        </authorList>
    </citation>
    <scope>IDENTIFICATION</scope>
</reference>
<evidence type="ECO:0000313" key="1">
    <source>
        <dbReference type="Ensembl" id="ENSCATP00000007500.1"/>
    </source>
</evidence>
<accession>A0A2K5L3H6</accession>
<dbReference type="Bgee" id="ENSCATG00000022400">
    <property type="expression patterns" value="Expressed in frontal cortex and 8 other cell types or tissues"/>
</dbReference>
<keyword evidence="2" id="KW-1185">Reference proteome</keyword>
<reference evidence="1" key="1">
    <citation type="submission" date="2025-08" db="UniProtKB">
        <authorList>
            <consortium name="Ensembl"/>
        </authorList>
    </citation>
    <scope>IDENTIFICATION</scope>
</reference>
<dbReference type="OMA" id="CLAMPPI"/>